<evidence type="ECO:0000259" key="11">
    <source>
        <dbReference type="Pfam" id="PF07715"/>
    </source>
</evidence>
<evidence type="ECO:0000256" key="9">
    <source>
        <dbReference type="RuleBase" id="RU003357"/>
    </source>
</evidence>
<name>A0A412TVY9_9BACT</name>
<dbReference type="SUPFAM" id="SSF56935">
    <property type="entry name" value="Porins"/>
    <property type="match status" value="1"/>
</dbReference>
<keyword evidence="3 8" id="KW-1134">Transmembrane beta strand</keyword>
<dbReference type="InterPro" id="IPR000531">
    <property type="entry name" value="Beta-barrel_TonB"/>
</dbReference>
<reference evidence="12 13" key="1">
    <citation type="submission" date="2018-08" db="EMBL/GenBank/DDBJ databases">
        <title>A genome reference for cultivated species of the human gut microbiota.</title>
        <authorList>
            <person name="Zou Y."/>
            <person name="Xue W."/>
            <person name="Luo G."/>
        </authorList>
    </citation>
    <scope>NUCLEOTIDE SEQUENCE [LARGE SCALE GENOMIC DNA]</scope>
    <source>
        <strain evidence="12 13">AF16-14</strain>
    </source>
</reference>
<dbReference type="Gene3D" id="2.170.130.10">
    <property type="entry name" value="TonB-dependent receptor, plug domain"/>
    <property type="match status" value="1"/>
</dbReference>
<comment type="caution">
    <text evidence="12">The sequence shown here is derived from an EMBL/GenBank/DDBJ whole genome shotgun (WGS) entry which is preliminary data.</text>
</comment>
<evidence type="ECO:0000256" key="6">
    <source>
        <dbReference type="ARBA" id="ARBA00023136"/>
    </source>
</evidence>
<evidence type="ECO:0000256" key="1">
    <source>
        <dbReference type="ARBA" id="ARBA00004571"/>
    </source>
</evidence>
<feature type="domain" description="TonB-dependent receptor-like beta-barrel" evidence="10">
    <location>
        <begin position="545"/>
        <end position="1061"/>
    </location>
</feature>
<dbReference type="Gene3D" id="2.40.170.20">
    <property type="entry name" value="TonB-dependent receptor, beta-barrel domain"/>
    <property type="match status" value="1"/>
</dbReference>
<organism evidence="12 13">
    <name type="scientific">Odoribacter splanchnicus</name>
    <dbReference type="NCBI Taxonomy" id="28118"/>
    <lineage>
        <taxon>Bacteria</taxon>
        <taxon>Pseudomonadati</taxon>
        <taxon>Bacteroidota</taxon>
        <taxon>Bacteroidia</taxon>
        <taxon>Bacteroidales</taxon>
        <taxon>Odoribacteraceae</taxon>
        <taxon>Odoribacter</taxon>
    </lineage>
</organism>
<keyword evidence="6 8" id="KW-0472">Membrane</keyword>
<dbReference type="Proteomes" id="UP000284243">
    <property type="component" value="Unassembled WGS sequence"/>
</dbReference>
<dbReference type="NCBIfam" id="TIGR04056">
    <property type="entry name" value="OMP_RagA_SusC"/>
    <property type="match status" value="1"/>
</dbReference>
<evidence type="ECO:0000256" key="7">
    <source>
        <dbReference type="ARBA" id="ARBA00023237"/>
    </source>
</evidence>
<keyword evidence="2 8" id="KW-0813">Transport</keyword>
<dbReference type="Pfam" id="PF00593">
    <property type="entry name" value="TonB_dep_Rec_b-barrel"/>
    <property type="match status" value="1"/>
</dbReference>
<evidence type="ECO:0000256" key="2">
    <source>
        <dbReference type="ARBA" id="ARBA00022448"/>
    </source>
</evidence>
<dbReference type="InterPro" id="IPR023997">
    <property type="entry name" value="TonB-dep_OMP_SusC/RagA_CS"/>
</dbReference>
<feature type="domain" description="TonB-dependent receptor plug" evidence="11">
    <location>
        <begin position="232"/>
        <end position="358"/>
    </location>
</feature>
<dbReference type="SUPFAM" id="SSF49464">
    <property type="entry name" value="Carboxypeptidase regulatory domain-like"/>
    <property type="match status" value="1"/>
</dbReference>
<evidence type="ECO:0000256" key="3">
    <source>
        <dbReference type="ARBA" id="ARBA00022452"/>
    </source>
</evidence>
<dbReference type="NCBIfam" id="TIGR04057">
    <property type="entry name" value="SusC_RagA_signa"/>
    <property type="match status" value="1"/>
</dbReference>
<dbReference type="InterPro" id="IPR037066">
    <property type="entry name" value="Plug_dom_sf"/>
</dbReference>
<protein>
    <submittedName>
        <fullName evidence="12">SusC/RagA family TonB-linked outer membrane protein</fullName>
    </submittedName>
</protein>
<dbReference type="AlphaFoldDB" id="A0A412TVY9"/>
<evidence type="ECO:0000259" key="10">
    <source>
        <dbReference type="Pfam" id="PF00593"/>
    </source>
</evidence>
<dbReference type="PROSITE" id="PS52016">
    <property type="entry name" value="TONB_DEPENDENT_REC_3"/>
    <property type="match status" value="1"/>
</dbReference>
<keyword evidence="7 8" id="KW-0998">Cell outer membrane</keyword>
<keyword evidence="4 8" id="KW-0812">Transmembrane</keyword>
<evidence type="ECO:0000256" key="4">
    <source>
        <dbReference type="ARBA" id="ARBA00022692"/>
    </source>
</evidence>
<evidence type="ECO:0000256" key="5">
    <source>
        <dbReference type="ARBA" id="ARBA00023077"/>
    </source>
</evidence>
<dbReference type="InterPro" id="IPR036942">
    <property type="entry name" value="Beta-barrel_TonB_sf"/>
</dbReference>
<comment type="subcellular location">
    <subcellularLocation>
        <location evidence="1 8">Cell outer membrane</location>
        <topology evidence="1 8">Multi-pass membrane protein</topology>
    </subcellularLocation>
</comment>
<evidence type="ECO:0000313" key="13">
    <source>
        <dbReference type="Proteomes" id="UP000284243"/>
    </source>
</evidence>
<dbReference type="InterPro" id="IPR023996">
    <property type="entry name" value="TonB-dep_OMP_SusC/RagA"/>
</dbReference>
<keyword evidence="5 9" id="KW-0798">TonB box</keyword>
<dbReference type="Pfam" id="PF07715">
    <property type="entry name" value="Plug"/>
    <property type="match status" value="1"/>
</dbReference>
<evidence type="ECO:0000256" key="8">
    <source>
        <dbReference type="PROSITE-ProRule" id="PRU01360"/>
    </source>
</evidence>
<dbReference type="InterPro" id="IPR008969">
    <property type="entry name" value="CarboxyPept-like_regulatory"/>
</dbReference>
<dbReference type="Pfam" id="PF13715">
    <property type="entry name" value="CarbopepD_reg_2"/>
    <property type="match status" value="1"/>
</dbReference>
<dbReference type="EMBL" id="QRYC01000003">
    <property type="protein sequence ID" value="RGU58025.1"/>
    <property type="molecule type" value="Genomic_DNA"/>
</dbReference>
<accession>A0A412TVY9</accession>
<dbReference type="InterPro" id="IPR012910">
    <property type="entry name" value="Plug_dom"/>
</dbReference>
<comment type="similarity">
    <text evidence="8 9">Belongs to the TonB-dependent receptor family.</text>
</comment>
<sequence>MFTNYRIILMKVMCKNDFLKKVRRLYFYRCMIYCLCFLLLNTRDIWANVENQSLTLQLKEASLKELFQLMEKQSNYRFLYESDAIGQIRVKNINAVELSVNSILDYCLSETGFTYEVDGNLILIKEAREQTLPQKVEKIEGVVKDTQGVPLPGVTVMIDGTTVGVTTNANGKFEIAKPASGKFSLFFTFIGMKSQTVPYKGENFFQIVMEEDIYELEAVNVVETGYGTIDRRHLTSSVTSVRAEDILVPGMSSIDQALEGRIPDLVLMSNSGEVGATPKIRVRGTSTILGNREPLWVLDGIVLTDPVDIEPEVLNDPDYINVIGNAIAGINPQDIERIDVLKDASATAIYGTQAANGVIVVTTKRGQIGKMRISYNHSSQFTRRPRYTDRNIRVMNSQERVQFSRDLINLHYKFPNNMEMVGYEGAWYDWQNGLIDYDEFMKQVRRFETVNTDWFKLLTHDAYSHKHTLSVSGGSEQLRYYASLGYNKDDGVSNSSYVDRYTMMMKVDANITKKFRVNLNVNGNIQKKNHVPSEISAINYAYNTTRALPAYDEDGSYYYHLTQDAYAVGTSNKFRYNILNEIENSSNTYDGNTLMTTMVLRYDLKPRWNIQVTGSYSRSTTEQNTWWGEKTNYVARLKNGEYEDEPIENDENCVLPYGGILKTTNSTSESATLRFQNNFSAYVDANQYHLISSAFGYEINTAKNTSSSIERRGFLKDRGLQFIGLGDELEKYPGYQKWLAEGYEKLTNGLTNKISGYLTLSYSYKELFTLNVNGRFDASNKFGSRSNERLLPIWSVSGMANLKNILGKNAKWLTEARLRLSYGHQGNMVDGQTPNLLIRQGTMQPIYDGENISTVANLPNPNLKWEQTAQTNIGWDLGFFDGRLNIGGDFYYKKTTDLFTNVDVSPINGITSYIMNNGDMLNKGFSISLNGYPVKTKNFRWYMSTYYSVNLNKVQTDDARNYNLNDYLNGTAVVSGQPISTFYSYKFLGLNPQNGAPMFDDWEDRWHLLQGKTLDEVVPMILVNSGTRDPKFSGDLNNTFTYKNWSLSLNFSYSLGSKVRLFEMYGPIINGISAAANVREEFLDRWQVPGDEKYTVYPLIISPSSPDYEHYRLHYSAPQRAVGPNSGVPAFANNVWQMYDDSDLRVVSGNYLKLQSLSFSYRLNDRLLRKTPFTQLSISFNTHNCFTISAKELRGQDPSQAGFADAGLSIRPSYTIGLNVSF</sequence>
<proteinExistence type="inferred from homology"/>
<dbReference type="Gene3D" id="2.60.40.1120">
    <property type="entry name" value="Carboxypeptidase-like, regulatory domain"/>
    <property type="match status" value="1"/>
</dbReference>
<gene>
    <name evidence="12" type="ORF">DWW57_02900</name>
</gene>
<dbReference type="GO" id="GO:0009279">
    <property type="term" value="C:cell outer membrane"/>
    <property type="evidence" value="ECO:0007669"/>
    <property type="project" value="UniProtKB-SubCell"/>
</dbReference>
<dbReference type="InterPro" id="IPR039426">
    <property type="entry name" value="TonB-dep_rcpt-like"/>
</dbReference>
<evidence type="ECO:0000313" key="12">
    <source>
        <dbReference type="EMBL" id="RGU58025.1"/>
    </source>
</evidence>